<gene>
    <name evidence="4" type="primary">TMEM276</name>
</gene>
<sequence>MASAALQEGPATAQEARTPTSAPMPGWPGEVAGVLSSLLLCVVCLGAAVQTFQINRGAAAGFLLQALVSAVEAGPLLAALLGLGVGSAASLAPDVAWVSTVAGLPLLVFGFHWLHGDRATANALLGGALLLTGGWGYLTEEAKAMVAHSVNAVASVTILVASVFTGNPWGMAGSLLLGFSGFLSGRKSPWPLLLAPRKREVLRGLMAAANLTLQRALQRQQRELDQGGGELFAGVSD</sequence>
<organism evidence="3 4">
    <name type="scientific">Pogona vitticeps</name>
    <name type="common">central bearded dragon</name>
    <dbReference type="NCBI Taxonomy" id="103695"/>
    <lineage>
        <taxon>Eukaryota</taxon>
        <taxon>Metazoa</taxon>
        <taxon>Chordata</taxon>
        <taxon>Craniata</taxon>
        <taxon>Vertebrata</taxon>
        <taxon>Euteleostomi</taxon>
        <taxon>Lepidosauria</taxon>
        <taxon>Squamata</taxon>
        <taxon>Bifurcata</taxon>
        <taxon>Unidentata</taxon>
        <taxon>Episquamata</taxon>
        <taxon>Toxicofera</taxon>
        <taxon>Iguania</taxon>
        <taxon>Acrodonta</taxon>
        <taxon>Agamidae</taxon>
        <taxon>Amphibolurinae</taxon>
        <taxon>Pogona</taxon>
    </lineage>
</organism>
<keyword evidence="3" id="KW-1185">Reference proteome</keyword>
<dbReference type="GeneID" id="110090971"/>
<reference evidence="4" key="1">
    <citation type="submission" date="2025-08" db="UniProtKB">
        <authorList>
            <consortium name="RefSeq"/>
        </authorList>
    </citation>
    <scope>IDENTIFICATION</scope>
</reference>
<keyword evidence="2" id="KW-0472">Membrane</keyword>
<feature type="transmembrane region" description="Helical" evidence="2">
    <location>
        <begin position="158"/>
        <end position="183"/>
    </location>
</feature>
<feature type="transmembrane region" description="Helical" evidence="2">
    <location>
        <begin position="31"/>
        <end position="49"/>
    </location>
</feature>
<evidence type="ECO:0000313" key="3">
    <source>
        <dbReference type="Proteomes" id="UP001652642"/>
    </source>
</evidence>
<name>A0ABM5GDL8_9SAUR</name>
<dbReference type="Proteomes" id="UP001652642">
    <property type="component" value="Chromosome 4"/>
</dbReference>
<keyword evidence="2 4" id="KW-0812">Transmembrane</keyword>
<protein>
    <submittedName>
        <fullName evidence="4">Transmembrane protein 276 isoform X2</fullName>
    </submittedName>
</protein>
<feature type="transmembrane region" description="Helical" evidence="2">
    <location>
        <begin position="95"/>
        <end position="114"/>
    </location>
</feature>
<dbReference type="RefSeq" id="XP_072855757.1">
    <property type="nucleotide sequence ID" value="XM_072999656.1"/>
</dbReference>
<feature type="transmembrane region" description="Helical" evidence="2">
    <location>
        <begin position="61"/>
        <end position="83"/>
    </location>
</feature>
<evidence type="ECO:0000256" key="1">
    <source>
        <dbReference type="SAM" id="MobiDB-lite"/>
    </source>
</evidence>
<evidence type="ECO:0000256" key="2">
    <source>
        <dbReference type="SAM" id="Phobius"/>
    </source>
</evidence>
<evidence type="ECO:0000313" key="4">
    <source>
        <dbReference type="RefSeq" id="XP_072855757.1"/>
    </source>
</evidence>
<proteinExistence type="predicted"/>
<feature type="transmembrane region" description="Helical" evidence="2">
    <location>
        <begin position="121"/>
        <end position="138"/>
    </location>
</feature>
<keyword evidence="2" id="KW-1133">Transmembrane helix</keyword>
<feature type="region of interest" description="Disordered" evidence="1">
    <location>
        <begin position="1"/>
        <end position="23"/>
    </location>
</feature>
<accession>A0ABM5GDL8</accession>